<dbReference type="PATRIC" id="fig|1549858.7.peg.1290"/>
<gene>
    <name evidence="2" type="ORF">SR41_11295</name>
</gene>
<accession>A0A0D1M8R3</accession>
<dbReference type="Proteomes" id="UP000033203">
    <property type="component" value="Unassembled WGS sequence"/>
</dbReference>
<comment type="caution">
    <text evidence="2">The sequence shown here is derived from an EMBL/GenBank/DDBJ whole genome shotgun (WGS) entry which is preliminary data.</text>
</comment>
<reference evidence="2 3" key="1">
    <citation type="submission" date="2015-01" db="EMBL/GenBank/DDBJ databases">
        <title>Genome of Sphingomonas taxi strain 30a.</title>
        <authorList>
            <person name="Eevers N."/>
            <person name="Van Hamme J."/>
            <person name="Bottos E."/>
            <person name="Weyens N."/>
            <person name="Vangronsveld J."/>
        </authorList>
    </citation>
    <scope>NUCLEOTIDE SEQUENCE [LARGE SCALE GENOMIC DNA]</scope>
    <source>
        <strain evidence="2 3">30a</strain>
    </source>
</reference>
<proteinExistence type="predicted"/>
<feature type="region of interest" description="Disordered" evidence="1">
    <location>
        <begin position="76"/>
        <end position="96"/>
    </location>
</feature>
<protein>
    <submittedName>
        <fullName evidence="2">Uncharacterized protein</fullName>
    </submittedName>
</protein>
<dbReference type="EMBL" id="JXTP01000055">
    <property type="protein sequence ID" value="KIU27052.1"/>
    <property type="molecule type" value="Genomic_DNA"/>
</dbReference>
<feature type="compositionally biased region" description="Basic and acidic residues" evidence="1">
    <location>
        <begin position="76"/>
        <end position="86"/>
    </location>
</feature>
<dbReference type="AlphaFoldDB" id="A0A0D1M8R3"/>
<evidence type="ECO:0000313" key="2">
    <source>
        <dbReference type="EMBL" id="KIU27052.1"/>
    </source>
</evidence>
<organism evidence="2 3">
    <name type="scientific">Sphingomonas melonis</name>
    <dbReference type="NCBI Taxonomy" id="152682"/>
    <lineage>
        <taxon>Bacteria</taxon>
        <taxon>Pseudomonadati</taxon>
        <taxon>Pseudomonadota</taxon>
        <taxon>Alphaproteobacteria</taxon>
        <taxon>Sphingomonadales</taxon>
        <taxon>Sphingomonadaceae</taxon>
        <taxon>Sphingomonas</taxon>
    </lineage>
</organism>
<evidence type="ECO:0000256" key="1">
    <source>
        <dbReference type="SAM" id="MobiDB-lite"/>
    </source>
</evidence>
<sequence length="96" mass="10279">MLPGVDAAARTSTAVDPSAKRTVSLSGVADHDRADRIFCQNVPPMLVATAWPHDITVEGMYSPGCCKNLPCRPDRDETHVTRDPATELHATVPPTA</sequence>
<evidence type="ECO:0000313" key="3">
    <source>
        <dbReference type="Proteomes" id="UP000033203"/>
    </source>
</evidence>
<name>A0A0D1M8R3_9SPHN</name>